<dbReference type="PANTHER" id="PTHR42771:SF2">
    <property type="entry name" value="IRON(3+)-HYDROXAMATE IMPORT ATP-BINDING PROTEIN FHUC"/>
    <property type="match status" value="1"/>
</dbReference>
<reference evidence="10" key="3">
    <citation type="submission" date="2024-03" db="EMBL/GenBank/DDBJ databases">
        <title>The Genome Sequence of Enterococcus sp. DIV0242b.</title>
        <authorList>
            <consortium name="The Broad Institute Genomics Platform"/>
            <consortium name="The Broad Institute Microbial Omics Core"/>
            <consortium name="The Broad Institute Genomic Center for Infectious Diseases"/>
            <person name="Earl A."/>
            <person name="Manson A."/>
            <person name="Gilmore M."/>
            <person name="Schwartman J."/>
            <person name="Shea T."/>
            <person name="Abouelleil A."/>
            <person name="Cao P."/>
            <person name="Chapman S."/>
            <person name="Cusick C."/>
            <person name="Young S."/>
            <person name="Neafsey D."/>
            <person name="Nusbaum C."/>
            <person name="Birren B."/>
        </authorList>
    </citation>
    <scope>NUCLEOTIDE SEQUENCE</scope>
    <source>
        <strain evidence="10">9E7_DIV0242</strain>
    </source>
</reference>
<dbReference type="PANTHER" id="PTHR42771">
    <property type="entry name" value="IRON(3+)-HYDROXAMATE IMPORT ATP-BINDING PROTEIN FHUC"/>
    <property type="match status" value="1"/>
</dbReference>
<protein>
    <recommendedName>
        <fullName evidence="8">AAA+ ATPase domain-containing protein</fullName>
    </recommendedName>
</protein>
<accession>A0A242KB65</accession>
<dbReference type="Gene3D" id="3.40.50.300">
    <property type="entry name" value="P-loop containing nucleotide triphosphate hydrolases"/>
    <property type="match status" value="2"/>
</dbReference>
<dbReference type="CDD" id="cd00267">
    <property type="entry name" value="ABC_ATPase"/>
    <property type="match status" value="1"/>
</dbReference>
<evidence type="ECO:0000256" key="5">
    <source>
        <dbReference type="ARBA" id="ARBA00023004"/>
    </source>
</evidence>
<comment type="subcellular location">
    <subcellularLocation>
        <location evidence="1">Cell membrane</location>
        <topology evidence="1">Peripheral membrane protein</topology>
    </subcellularLocation>
</comment>
<evidence type="ECO:0000259" key="8">
    <source>
        <dbReference type="SMART" id="SM00382"/>
    </source>
</evidence>
<keyword evidence="6" id="KW-0406">Ion transport</keyword>
<evidence type="ECO:0000256" key="1">
    <source>
        <dbReference type="ARBA" id="ARBA00004202"/>
    </source>
</evidence>
<dbReference type="GO" id="GO:0005886">
    <property type="term" value="C:plasma membrane"/>
    <property type="evidence" value="ECO:0007669"/>
    <property type="project" value="UniProtKB-SubCell"/>
</dbReference>
<evidence type="ECO:0000256" key="3">
    <source>
        <dbReference type="ARBA" id="ARBA00022475"/>
    </source>
</evidence>
<proteinExistence type="predicted"/>
<reference evidence="9" key="1">
    <citation type="submission" date="2017-05" db="EMBL/GenBank/DDBJ databases">
        <title>The Genome Sequence of Enterococcus sp. 9E7_DIV0242.</title>
        <authorList>
            <consortium name="The Broad Institute Genomics Platform"/>
            <consortium name="The Broad Institute Genomic Center for Infectious Diseases"/>
            <person name="Earl A."/>
            <person name="Manson A."/>
            <person name="Schwartman J."/>
            <person name="Gilmore M."/>
            <person name="Abouelleil A."/>
            <person name="Cao P."/>
            <person name="Chapman S."/>
            <person name="Cusick C."/>
            <person name="Shea T."/>
            <person name="Young S."/>
            <person name="Neafsey D."/>
            <person name="Nusbaum C."/>
            <person name="Birren B."/>
        </authorList>
    </citation>
    <scope>NUCLEOTIDE SEQUENCE [LARGE SCALE GENOMIC DNA]</scope>
    <source>
        <strain evidence="9">9E7_DIV0242</strain>
    </source>
</reference>
<dbReference type="Pfam" id="PF13304">
    <property type="entry name" value="AAA_21"/>
    <property type="match status" value="1"/>
</dbReference>
<dbReference type="EMBL" id="NGMM01000001">
    <property type="protein sequence ID" value="OTP18392.1"/>
    <property type="molecule type" value="Genomic_DNA"/>
</dbReference>
<evidence type="ECO:0000313" key="11">
    <source>
        <dbReference type="Proteomes" id="UP000195141"/>
    </source>
</evidence>
<dbReference type="SMART" id="SM00382">
    <property type="entry name" value="AAA"/>
    <property type="match status" value="1"/>
</dbReference>
<dbReference type="GO" id="GO:0016887">
    <property type="term" value="F:ATP hydrolysis activity"/>
    <property type="evidence" value="ECO:0007669"/>
    <property type="project" value="InterPro"/>
</dbReference>
<evidence type="ECO:0000256" key="7">
    <source>
        <dbReference type="ARBA" id="ARBA00023136"/>
    </source>
</evidence>
<evidence type="ECO:0000256" key="6">
    <source>
        <dbReference type="ARBA" id="ARBA00023065"/>
    </source>
</evidence>
<keyword evidence="5" id="KW-0408">Iron</keyword>
<dbReference type="InterPro" id="IPR003959">
    <property type="entry name" value="ATPase_AAA_core"/>
</dbReference>
<sequence>MTTNGYLKSVLYRTPDNDDTFPFTLPILSDLEKLVFDQPVTFLVGENGTGKSTVMELFAGLMGMNREGGSRNQIFSTYEESSTLIDACRPIRYPNHPRDNYFYRAETFYNLMTDMEEVGSPAFDESLHHFSRGESFYELLSNRFMGKGLYLLDEPETGLSLSTQLKVMVLLKDLVENDSQFIIATHSPILLFFPEAKIYEFAEGQICEKTLEETTVYQEWAMIFERKSYFFEKLFLE</sequence>
<dbReference type="RefSeq" id="WP_249274389.1">
    <property type="nucleotide sequence ID" value="NZ_CP147247.1"/>
</dbReference>
<keyword evidence="2" id="KW-0813">Transport</keyword>
<keyword evidence="11" id="KW-1185">Reference proteome</keyword>
<reference evidence="10" key="2">
    <citation type="submission" date="2017-05" db="EMBL/GenBank/DDBJ databases">
        <authorList>
            <consortium name="The Broad Institute Genomics Platform"/>
            <consortium name="The Broad Institute Genomic Center for Infectious Diseases"/>
            <person name="Earl A."/>
            <person name="Manson A."/>
            <person name="Schwartman J."/>
            <person name="Gilmore M."/>
            <person name="Abouelleil A."/>
            <person name="Cao P."/>
            <person name="Chapman S."/>
            <person name="Cusick C."/>
            <person name="Shea T."/>
            <person name="Young S."/>
            <person name="Neafsey D."/>
            <person name="Nusbaum C."/>
            <person name="Birren B."/>
        </authorList>
    </citation>
    <scope>NUCLEOTIDE SEQUENCE</scope>
    <source>
        <strain evidence="10">9E7_DIV0242</strain>
    </source>
</reference>
<dbReference type="InterPro" id="IPR027417">
    <property type="entry name" value="P-loop_NTPase"/>
</dbReference>
<dbReference type="EMBL" id="CP147247">
    <property type="protein sequence ID" value="WYJ88442.1"/>
    <property type="molecule type" value="Genomic_DNA"/>
</dbReference>
<feature type="domain" description="AAA+ ATPase" evidence="8">
    <location>
        <begin position="37"/>
        <end position="212"/>
    </location>
</feature>
<dbReference type="InterPro" id="IPR051535">
    <property type="entry name" value="Siderophore_ABC-ATPase"/>
</dbReference>
<evidence type="ECO:0000256" key="4">
    <source>
        <dbReference type="ARBA" id="ARBA00022496"/>
    </source>
</evidence>
<organism evidence="9">
    <name type="scientific">Candidatus Enterococcus clewellii</name>
    <dbReference type="NCBI Taxonomy" id="1834193"/>
    <lineage>
        <taxon>Bacteria</taxon>
        <taxon>Bacillati</taxon>
        <taxon>Bacillota</taxon>
        <taxon>Bacilli</taxon>
        <taxon>Lactobacillales</taxon>
        <taxon>Enterococcaceae</taxon>
        <taxon>Enterococcus</taxon>
    </lineage>
</organism>
<keyword evidence="4" id="KW-0410">Iron transport</keyword>
<keyword evidence="7" id="KW-0472">Membrane</keyword>
<gene>
    <name evidence="10" type="ORF">A5888_000161</name>
    <name evidence="9" type="ORF">A5888_000206</name>
</gene>
<name>A0A242KB65_9ENTE</name>
<evidence type="ECO:0000313" key="10">
    <source>
        <dbReference type="EMBL" id="WYJ88442.1"/>
    </source>
</evidence>
<dbReference type="GO" id="GO:0005524">
    <property type="term" value="F:ATP binding"/>
    <property type="evidence" value="ECO:0007669"/>
    <property type="project" value="InterPro"/>
</dbReference>
<dbReference type="SUPFAM" id="SSF52540">
    <property type="entry name" value="P-loop containing nucleoside triphosphate hydrolases"/>
    <property type="match status" value="1"/>
</dbReference>
<dbReference type="Proteomes" id="UP000195141">
    <property type="component" value="Chromosome"/>
</dbReference>
<dbReference type="AlphaFoldDB" id="A0A242KB65"/>
<dbReference type="InterPro" id="IPR003593">
    <property type="entry name" value="AAA+_ATPase"/>
</dbReference>
<evidence type="ECO:0000256" key="2">
    <source>
        <dbReference type="ARBA" id="ARBA00022448"/>
    </source>
</evidence>
<dbReference type="GO" id="GO:0006826">
    <property type="term" value="P:iron ion transport"/>
    <property type="evidence" value="ECO:0007669"/>
    <property type="project" value="UniProtKB-KW"/>
</dbReference>
<keyword evidence="3" id="KW-1003">Cell membrane</keyword>
<evidence type="ECO:0000313" key="9">
    <source>
        <dbReference type="EMBL" id="OTP18392.1"/>
    </source>
</evidence>